<keyword evidence="1" id="KW-0732">Signal</keyword>
<dbReference type="Gene3D" id="1.10.3670.10">
    <property type="entry name" value="Putative xylanase like domain"/>
    <property type="match status" value="1"/>
</dbReference>
<dbReference type="Gene3D" id="2.30.260.10">
    <property type="entry name" value="putative xylanase like domain"/>
    <property type="match status" value="1"/>
</dbReference>
<dbReference type="SUPFAM" id="SSF54001">
    <property type="entry name" value="Cysteine proteinases"/>
    <property type="match status" value="1"/>
</dbReference>
<dbReference type="InterPro" id="IPR038765">
    <property type="entry name" value="Papain-like_cys_pep_sf"/>
</dbReference>
<protein>
    <submittedName>
        <fullName evidence="2">DUF1460 domain-containing protein</fullName>
    </submittedName>
</protein>
<gene>
    <name evidence="2" type="ORF">IT779_07495</name>
</gene>
<proteinExistence type="predicted"/>
<feature type="chain" id="PRO_5037163076" evidence="1">
    <location>
        <begin position="28"/>
        <end position="267"/>
    </location>
</feature>
<dbReference type="AlphaFoldDB" id="A0A931IA37"/>
<feature type="signal peptide" evidence="1">
    <location>
        <begin position="1"/>
        <end position="27"/>
    </location>
</feature>
<keyword evidence="3" id="KW-1185">Reference proteome</keyword>
<dbReference type="InterPro" id="IPR010846">
    <property type="entry name" value="AmiA-like"/>
</dbReference>
<name>A0A931IA37_9NOCA</name>
<evidence type="ECO:0000313" key="3">
    <source>
        <dbReference type="Proteomes" id="UP000655751"/>
    </source>
</evidence>
<dbReference type="RefSeq" id="WP_196148397.1">
    <property type="nucleotide sequence ID" value="NZ_JADMLG010000002.1"/>
</dbReference>
<comment type="caution">
    <text evidence="2">The sequence shown here is derived from an EMBL/GenBank/DDBJ whole genome shotgun (WGS) entry which is preliminary data.</text>
</comment>
<reference evidence="2" key="1">
    <citation type="submission" date="2020-11" db="EMBL/GenBank/DDBJ databases">
        <title>Nocardia NEAU-351.nov., a novel actinomycete isolated from the cow dung.</title>
        <authorList>
            <person name="Zhang X."/>
        </authorList>
    </citation>
    <scope>NUCLEOTIDE SEQUENCE</scope>
    <source>
        <strain evidence="2">NEAU-351</strain>
    </source>
</reference>
<evidence type="ECO:0000256" key="1">
    <source>
        <dbReference type="SAM" id="SignalP"/>
    </source>
</evidence>
<dbReference type="EMBL" id="JADMLG010000002">
    <property type="protein sequence ID" value="MBH0776125.1"/>
    <property type="molecule type" value="Genomic_DNA"/>
</dbReference>
<dbReference type="Proteomes" id="UP000655751">
    <property type="component" value="Unassembled WGS sequence"/>
</dbReference>
<dbReference type="PROSITE" id="PS51257">
    <property type="entry name" value="PROKAR_LIPOPROTEIN"/>
    <property type="match status" value="1"/>
</dbReference>
<dbReference type="Pfam" id="PF07313">
    <property type="entry name" value="AmiA-like"/>
    <property type="match status" value="1"/>
</dbReference>
<evidence type="ECO:0000313" key="2">
    <source>
        <dbReference type="EMBL" id="MBH0776125.1"/>
    </source>
</evidence>
<sequence length="267" mass="29082">MRTLGRFLILVLALTGCFALTGPAATADPVTIDETTAREIDDILAQRAATPGLGKADLVELLSRKFLGTPYGANMLIGSASRPEQLVIDFRRVDCFTYLDYAAALADSTTRDDFVANLIRTRYTDGRVEFTQRRHFFTDWSRTPKPNATDITATLTPRASTITKDLNAKADGSTYLPGLPVVRRAITYIPSESVDADVLAQLHNGDYIGAYTPQPGLDVTHVGIYTTTPTGPALRNASSLTENNKVVDSPFLDYLRTIPGIVVLRAQ</sequence>
<organism evidence="2 3">
    <name type="scientific">Nocardia bovistercoris</name>
    <dbReference type="NCBI Taxonomy" id="2785916"/>
    <lineage>
        <taxon>Bacteria</taxon>
        <taxon>Bacillati</taxon>
        <taxon>Actinomycetota</taxon>
        <taxon>Actinomycetes</taxon>
        <taxon>Mycobacteriales</taxon>
        <taxon>Nocardiaceae</taxon>
        <taxon>Nocardia</taxon>
    </lineage>
</organism>
<accession>A0A931IA37</accession>